<protein>
    <submittedName>
        <fullName evidence="8">ATP-dependent helicase HrpB</fullName>
    </submittedName>
</protein>
<dbReference type="SMART" id="SM00847">
    <property type="entry name" value="HA2"/>
    <property type="match status" value="1"/>
</dbReference>
<evidence type="ECO:0000256" key="4">
    <source>
        <dbReference type="ARBA" id="ARBA00022840"/>
    </source>
</evidence>
<name>A0ABS6SI04_9SPHN</name>
<evidence type="ECO:0000313" key="8">
    <source>
        <dbReference type="EMBL" id="MBV7264582.1"/>
    </source>
</evidence>
<dbReference type="CDD" id="cd17990">
    <property type="entry name" value="DEXHc_HrpB"/>
    <property type="match status" value="1"/>
</dbReference>
<feature type="region of interest" description="Disordered" evidence="5">
    <location>
        <begin position="783"/>
        <end position="808"/>
    </location>
</feature>
<organism evidence="8 9">
    <name type="scientific">Erythrobacter ani</name>
    <dbReference type="NCBI Taxonomy" id="2827235"/>
    <lineage>
        <taxon>Bacteria</taxon>
        <taxon>Pseudomonadati</taxon>
        <taxon>Pseudomonadota</taxon>
        <taxon>Alphaproteobacteria</taxon>
        <taxon>Sphingomonadales</taxon>
        <taxon>Erythrobacteraceae</taxon>
        <taxon>Erythrobacter/Porphyrobacter group</taxon>
        <taxon>Erythrobacter</taxon>
    </lineage>
</organism>
<dbReference type="Proteomes" id="UP000699975">
    <property type="component" value="Unassembled WGS sequence"/>
</dbReference>
<dbReference type="PANTHER" id="PTHR43519">
    <property type="entry name" value="ATP-DEPENDENT RNA HELICASE HRPB"/>
    <property type="match status" value="1"/>
</dbReference>
<evidence type="ECO:0000256" key="5">
    <source>
        <dbReference type="SAM" id="MobiDB-lite"/>
    </source>
</evidence>
<feature type="compositionally biased region" description="Basic and acidic residues" evidence="5">
    <location>
        <begin position="783"/>
        <end position="794"/>
    </location>
</feature>
<dbReference type="PROSITE" id="PS51194">
    <property type="entry name" value="HELICASE_CTER"/>
    <property type="match status" value="1"/>
</dbReference>
<evidence type="ECO:0000259" key="7">
    <source>
        <dbReference type="PROSITE" id="PS51194"/>
    </source>
</evidence>
<dbReference type="GO" id="GO:0004386">
    <property type="term" value="F:helicase activity"/>
    <property type="evidence" value="ECO:0007669"/>
    <property type="project" value="UniProtKB-KW"/>
</dbReference>
<comment type="caution">
    <text evidence="8">The sequence shown here is derived from an EMBL/GenBank/DDBJ whole genome shotgun (WGS) entry which is preliminary data.</text>
</comment>
<feature type="domain" description="Helicase C-terminal" evidence="7">
    <location>
        <begin position="202"/>
        <end position="369"/>
    </location>
</feature>
<dbReference type="SMART" id="SM00487">
    <property type="entry name" value="DEXDc"/>
    <property type="match status" value="1"/>
</dbReference>
<accession>A0ABS6SI04</accession>
<dbReference type="PIRSF" id="PIRSF005496">
    <property type="entry name" value="ATP_hel_hrpB"/>
    <property type="match status" value="1"/>
</dbReference>
<dbReference type="Pfam" id="PF00270">
    <property type="entry name" value="DEAD"/>
    <property type="match status" value="1"/>
</dbReference>
<keyword evidence="4" id="KW-0067">ATP-binding</keyword>
<dbReference type="PANTHER" id="PTHR43519:SF1">
    <property type="entry name" value="ATP-DEPENDENT RNA HELICASE HRPB"/>
    <property type="match status" value="1"/>
</dbReference>
<dbReference type="InterPro" id="IPR010225">
    <property type="entry name" value="HrpB"/>
</dbReference>
<dbReference type="PROSITE" id="PS00690">
    <property type="entry name" value="DEAH_ATP_HELICASE"/>
    <property type="match status" value="1"/>
</dbReference>
<dbReference type="InterPro" id="IPR014001">
    <property type="entry name" value="Helicase_ATP-bd"/>
</dbReference>
<evidence type="ECO:0000256" key="2">
    <source>
        <dbReference type="ARBA" id="ARBA00022801"/>
    </source>
</evidence>
<evidence type="ECO:0000259" key="6">
    <source>
        <dbReference type="PROSITE" id="PS51192"/>
    </source>
</evidence>
<proteinExistence type="predicted"/>
<keyword evidence="9" id="KW-1185">Reference proteome</keyword>
<dbReference type="InterPro" id="IPR002464">
    <property type="entry name" value="DNA/RNA_helicase_DEAH_CS"/>
</dbReference>
<dbReference type="InterPro" id="IPR001650">
    <property type="entry name" value="Helicase_C-like"/>
</dbReference>
<dbReference type="CDD" id="cd18791">
    <property type="entry name" value="SF2_C_RHA"/>
    <property type="match status" value="1"/>
</dbReference>
<reference evidence="8 9" key="1">
    <citation type="submission" date="2021-04" db="EMBL/GenBank/DDBJ databases">
        <authorList>
            <person name="Pira H."/>
            <person name="Risdian C."/>
            <person name="Wink J."/>
        </authorList>
    </citation>
    <scope>NUCLEOTIDE SEQUENCE [LARGE SCALE GENOMIC DNA]</scope>
    <source>
        <strain evidence="8 9">WH131</strain>
    </source>
</reference>
<sequence length="808" mass="87042">MSDQLPILHVLPGIRDALSGLGACVLIAPPGAGKTTGVAPALLAEEWCTGQIIITSPRRVAARAAAERMAQALGEKPGETVGYMTRLDSKVSTKTRIVVITEAILVNRLVADPELPGVSALLFDEAHERHLDSDLGLALALETREILREDLRVLVMSATIDGTRFADLMGENTPVLESEGRSFPLEIRWLGADATASIEDQVARGIMIAWRDEQGDILAFLPGVREIERVRERLEPKLPETPILPLHGQVEPAAQRAAIRRDGAGRRRIVLATAIAETSLTLDGVSVVVDGGLARYAEFDRAAGTTHLVTRRASQAAATQRAGRAARQGPGVAYRLWEEGGHGGRPEFSPPEIEISDLAPLLLKLARWGNSDPASLAWLDAPPQASISAAKSDLQALGALDDAGRITNWGEVIAGMPMSPDHAAAVLHGASADCAGEAAQLVMLVQERGLGGRSEDLAQRLAHWRGDRSGRAQSAARIARGWARTAEKTDASLQTTTQSAAECLALARPGFVAKRRDKKGEQWLSAGGRGFQLDPSSPLASAEWIVIADAQGGAKGARITSGIEIGAERIEALFSSRIEEHSAIRWNDTENRVESRREKRLDAIVLSRGPDPSPDPDRVGRVLVEKALDRLGELLPPGFLARAAFAGIDELAEDSLRKSSEIWLAPLLAGRRDIGLPANRYGDAALAMLDWNAKQRLDARAPTYFASPVNTRHSIDYAGVDAPSTEIRVQALFGLDTHPMIGNTPLLLKLTSPAGRPIQATGDLPGFWRGSWTDVAKDMKGRYPKHRWPDRPWEAKPSLKTKNAFNRG</sequence>
<dbReference type="InterPro" id="IPR011545">
    <property type="entry name" value="DEAD/DEAH_box_helicase_dom"/>
</dbReference>
<dbReference type="InterPro" id="IPR007502">
    <property type="entry name" value="Helicase-assoc_dom"/>
</dbReference>
<dbReference type="Pfam" id="PF00271">
    <property type="entry name" value="Helicase_C"/>
    <property type="match status" value="1"/>
</dbReference>
<evidence type="ECO:0000256" key="1">
    <source>
        <dbReference type="ARBA" id="ARBA00022741"/>
    </source>
</evidence>
<dbReference type="InterPro" id="IPR049614">
    <property type="entry name" value="HrpB_DEXH"/>
</dbReference>
<keyword evidence="1" id="KW-0547">Nucleotide-binding</keyword>
<keyword evidence="2" id="KW-0378">Hydrolase</keyword>
<evidence type="ECO:0000313" key="9">
    <source>
        <dbReference type="Proteomes" id="UP000699975"/>
    </source>
</evidence>
<gene>
    <name evidence="8" type="primary">hrpB</name>
    <name evidence="8" type="ORF">KCG45_00135</name>
</gene>
<dbReference type="Pfam" id="PF08482">
    <property type="entry name" value="HrpB_C"/>
    <property type="match status" value="1"/>
</dbReference>
<evidence type="ECO:0000256" key="3">
    <source>
        <dbReference type="ARBA" id="ARBA00022806"/>
    </source>
</evidence>
<dbReference type="NCBIfam" id="TIGR01970">
    <property type="entry name" value="DEAH_box_HrpB"/>
    <property type="match status" value="1"/>
</dbReference>
<dbReference type="PROSITE" id="PS51192">
    <property type="entry name" value="HELICASE_ATP_BIND_1"/>
    <property type="match status" value="1"/>
</dbReference>
<dbReference type="InterPro" id="IPR013689">
    <property type="entry name" value="RNA_helicase_ATP-dep_HrpB_C"/>
</dbReference>
<dbReference type="EMBL" id="JAGSPB010000001">
    <property type="protein sequence ID" value="MBV7264582.1"/>
    <property type="molecule type" value="Genomic_DNA"/>
</dbReference>
<keyword evidence="3 8" id="KW-0347">Helicase</keyword>
<dbReference type="RefSeq" id="WP_218315143.1">
    <property type="nucleotide sequence ID" value="NZ_JAGSPB010000001.1"/>
</dbReference>
<dbReference type="SMART" id="SM00490">
    <property type="entry name" value="HELICc"/>
    <property type="match status" value="1"/>
</dbReference>
<feature type="domain" description="Helicase ATP-binding" evidence="6">
    <location>
        <begin position="15"/>
        <end position="178"/>
    </location>
</feature>